<keyword evidence="3 5" id="KW-1133">Transmembrane helix</keyword>
<dbReference type="GO" id="GO:0016020">
    <property type="term" value="C:membrane"/>
    <property type="evidence" value="ECO:0007669"/>
    <property type="project" value="UniProtKB-SubCell"/>
</dbReference>
<proteinExistence type="predicted"/>
<dbReference type="PANTHER" id="PTHR37451">
    <property type="entry name" value="MARVEL DOMAIN"/>
    <property type="match status" value="1"/>
</dbReference>
<evidence type="ECO:0000256" key="4">
    <source>
        <dbReference type="ARBA" id="ARBA00023136"/>
    </source>
</evidence>
<dbReference type="Proteomes" id="UP000283895">
    <property type="component" value="Unassembled WGS sequence"/>
</dbReference>
<evidence type="ECO:0000259" key="6">
    <source>
        <dbReference type="Pfam" id="PF01284"/>
    </source>
</evidence>
<dbReference type="Pfam" id="PF01284">
    <property type="entry name" value="MARVEL"/>
    <property type="match status" value="1"/>
</dbReference>
<evidence type="ECO:0000313" key="7">
    <source>
        <dbReference type="EMBL" id="ROV94275.1"/>
    </source>
</evidence>
<evidence type="ECO:0000256" key="5">
    <source>
        <dbReference type="SAM" id="Phobius"/>
    </source>
</evidence>
<comment type="caution">
    <text evidence="7">The sequence shown here is derived from an EMBL/GenBank/DDBJ whole genome shotgun (WGS) entry which is preliminary data.</text>
</comment>
<reference evidence="7 8" key="1">
    <citation type="submission" date="2015-09" db="EMBL/GenBank/DDBJ databases">
        <title>Host preference determinants of Valsa canker pathogens revealed by comparative genomics.</title>
        <authorList>
            <person name="Yin Z."/>
            <person name="Huang L."/>
        </authorList>
    </citation>
    <scope>NUCLEOTIDE SEQUENCE [LARGE SCALE GENOMIC DNA]</scope>
    <source>
        <strain evidence="7 8">03-1</strain>
    </source>
</reference>
<feature type="domain" description="MARVEL" evidence="6">
    <location>
        <begin position="14"/>
        <end position="142"/>
    </location>
</feature>
<feature type="transmembrane region" description="Helical" evidence="5">
    <location>
        <begin position="86"/>
        <end position="110"/>
    </location>
</feature>
<keyword evidence="4 5" id="KW-0472">Membrane</keyword>
<sequence length="165" mass="18474">MAKKSLGFVPIAHIVAAVLSLVELGLTAYLVSVYNGTYYSGFYYNLNASPDRVNFMLFNAVWSLVILAYIGLTPLYLPKLFHRQAALVLTAITMIFWFSGAVALAVWVGIPYCYGNDFCQTLQAAVAFGFFIWAIFLVLTVLDAMDYTKHRRHSGNRRRKNPTSA</sequence>
<feature type="transmembrane region" description="Helical" evidence="5">
    <location>
        <begin position="55"/>
        <end position="77"/>
    </location>
</feature>
<dbReference type="AlphaFoldDB" id="A0A423VTC3"/>
<protein>
    <recommendedName>
        <fullName evidence="6">MARVEL domain-containing protein</fullName>
    </recommendedName>
</protein>
<gene>
    <name evidence="7" type="ORF">VMCG_08630</name>
</gene>
<feature type="transmembrane region" description="Helical" evidence="5">
    <location>
        <begin position="122"/>
        <end position="142"/>
    </location>
</feature>
<keyword evidence="2 5" id="KW-0812">Transmembrane</keyword>
<organism evidence="7 8">
    <name type="scientific">Cytospora schulzeri</name>
    <dbReference type="NCBI Taxonomy" id="448051"/>
    <lineage>
        <taxon>Eukaryota</taxon>
        <taxon>Fungi</taxon>
        <taxon>Dikarya</taxon>
        <taxon>Ascomycota</taxon>
        <taxon>Pezizomycotina</taxon>
        <taxon>Sordariomycetes</taxon>
        <taxon>Sordariomycetidae</taxon>
        <taxon>Diaporthales</taxon>
        <taxon>Cytosporaceae</taxon>
        <taxon>Cytospora</taxon>
    </lineage>
</organism>
<dbReference type="OrthoDB" id="2117453at2759"/>
<name>A0A423VTC3_9PEZI</name>
<feature type="transmembrane region" description="Helical" evidence="5">
    <location>
        <begin position="12"/>
        <end position="35"/>
    </location>
</feature>
<evidence type="ECO:0000256" key="2">
    <source>
        <dbReference type="ARBA" id="ARBA00022692"/>
    </source>
</evidence>
<comment type="subcellular location">
    <subcellularLocation>
        <location evidence="1">Membrane</location>
        <topology evidence="1">Multi-pass membrane protein</topology>
    </subcellularLocation>
</comment>
<accession>A0A423VTC3</accession>
<evidence type="ECO:0000313" key="8">
    <source>
        <dbReference type="Proteomes" id="UP000283895"/>
    </source>
</evidence>
<dbReference type="PANTHER" id="PTHR37451:SF1">
    <property type="entry name" value="MARVEL DOMAIN-CONTAINING PROTEIN"/>
    <property type="match status" value="1"/>
</dbReference>
<dbReference type="InterPro" id="IPR008253">
    <property type="entry name" value="Marvel"/>
</dbReference>
<evidence type="ECO:0000256" key="1">
    <source>
        <dbReference type="ARBA" id="ARBA00004141"/>
    </source>
</evidence>
<evidence type="ECO:0000256" key="3">
    <source>
        <dbReference type="ARBA" id="ARBA00022989"/>
    </source>
</evidence>
<dbReference type="EMBL" id="LKEA01000041">
    <property type="protein sequence ID" value="ROV94275.1"/>
    <property type="molecule type" value="Genomic_DNA"/>
</dbReference>
<keyword evidence="8" id="KW-1185">Reference proteome</keyword>
<dbReference type="STRING" id="356882.A0A423VTC3"/>